<evidence type="ECO:0000256" key="6">
    <source>
        <dbReference type="ARBA" id="ARBA00023136"/>
    </source>
</evidence>
<name>F9W5S6_TRYCI</name>
<evidence type="ECO:0000256" key="2">
    <source>
        <dbReference type="ARBA" id="ARBA00004609"/>
    </source>
</evidence>
<dbReference type="GO" id="GO:0005886">
    <property type="term" value="C:plasma membrane"/>
    <property type="evidence" value="ECO:0007669"/>
    <property type="project" value="UniProtKB-SubCell"/>
</dbReference>
<keyword evidence="5 9" id="KW-0732">Signal</keyword>
<dbReference type="VEuPathDB" id="TriTrypDB:TcIL3000_0_34010"/>
<evidence type="ECO:0000313" key="12">
    <source>
        <dbReference type="Proteomes" id="UP000000702"/>
    </source>
</evidence>
<feature type="domain" description="Trypanosome variant surface glycoprotein B-type N-terminal" evidence="10">
    <location>
        <begin position="82"/>
        <end position="380"/>
    </location>
</feature>
<comment type="function">
    <text evidence="1">VSG forms a coat on the surface of the parasite. The trypanosome evades the immune response of the host by expressing a series of antigenically distinct VSGs from an estimated 1000 VSG genes.</text>
</comment>
<keyword evidence="8" id="KW-0449">Lipoprotein</keyword>
<evidence type="ECO:0000256" key="5">
    <source>
        <dbReference type="ARBA" id="ARBA00022729"/>
    </source>
</evidence>
<protein>
    <submittedName>
        <fullName evidence="11">Variant surface glycoprotein</fullName>
    </submittedName>
</protein>
<evidence type="ECO:0000256" key="7">
    <source>
        <dbReference type="ARBA" id="ARBA00023180"/>
    </source>
</evidence>
<evidence type="ECO:0000259" key="10">
    <source>
        <dbReference type="Pfam" id="PF13206"/>
    </source>
</evidence>
<feature type="chain" id="PRO_5003394562" evidence="9">
    <location>
        <begin position="19"/>
        <end position="435"/>
    </location>
</feature>
<proteinExistence type="predicted"/>
<gene>
    <name evidence="11" type="ORF">TCIL3000_0_34010</name>
</gene>
<reference evidence="11 12" key="2">
    <citation type="journal article" date="2012" name="Proc. Natl. Acad. Sci. U.S.A.">
        <title>Antigenic diversity is generated by distinct evolutionary mechanisms in African trypanosome species.</title>
        <authorList>
            <person name="Jackson A.P."/>
            <person name="Berry A."/>
            <person name="Aslett M."/>
            <person name="Allison H.C."/>
            <person name="Burton P."/>
            <person name="Vavrova-Anderson J."/>
            <person name="Brown R."/>
            <person name="Browne H."/>
            <person name="Corton N."/>
            <person name="Hauser H."/>
            <person name="Gamble J."/>
            <person name="Gilderthorp R."/>
            <person name="Marcello L."/>
            <person name="McQuillan J."/>
            <person name="Otto T.D."/>
            <person name="Quail M.A."/>
            <person name="Sanders M.J."/>
            <person name="van Tonder A."/>
            <person name="Ginger M.L."/>
            <person name="Field M.C."/>
            <person name="Barry J.D."/>
            <person name="Hertz-Fowler C."/>
            <person name="Berriman M."/>
        </authorList>
    </citation>
    <scope>NUCLEOTIDE SEQUENCE [LARGE SCALE GENOMIC DNA]</scope>
    <source>
        <strain evidence="11 12">IL3000</strain>
    </source>
</reference>
<keyword evidence="3" id="KW-1003">Cell membrane</keyword>
<dbReference type="AlphaFoldDB" id="F9W5S6"/>
<dbReference type="Proteomes" id="UP000000702">
    <property type="component" value="Unassembled WGS sequence"/>
</dbReference>
<evidence type="ECO:0000256" key="9">
    <source>
        <dbReference type="SAM" id="SignalP"/>
    </source>
</evidence>
<keyword evidence="6" id="KW-0472">Membrane</keyword>
<dbReference type="GO" id="GO:0098552">
    <property type="term" value="C:side of membrane"/>
    <property type="evidence" value="ECO:0007669"/>
    <property type="project" value="UniProtKB-KW"/>
</dbReference>
<dbReference type="InterPro" id="IPR025932">
    <property type="entry name" value="Trypano_VSG_B_N_dom"/>
</dbReference>
<keyword evidence="7" id="KW-0325">Glycoprotein</keyword>
<dbReference type="EMBL" id="CAEQ01000760">
    <property type="protein sequence ID" value="CCD12529.1"/>
    <property type="molecule type" value="Genomic_DNA"/>
</dbReference>
<evidence type="ECO:0000256" key="1">
    <source>
        <dbReference type="ARBA" id="ARBA00002523"/>
    </source>
</evidence>
<evidence type="ECO:0000313" key="11">
    <source>
        <dbReference type="EMBL" id="CCD12529.1"/>
    </source>
</evidence>
<sequence>MVIGKFALVALVFEVAFGAERPSEDEFNLFCRIFAETNDMMLEPDYVYDEGKDKEIVKEMEVLYNATTGNMDDFGKMLWKTKEFLKEHPPPTNPKNRRETHREIQDLIDKGEKIIQDNRDLASHINQKVEKAKLSVAKGIYGNHVTVVQKEDGNLTKILSNTSGIFNSNTSAKDSCGNESAGAGKTLLNDFFCVCVGEGDHESAGPCHSDLVPPRGDNTHCCKEDCDKECCEDSECCKCAWTQMKYSSENNPVNLTESLEKIEEVCRDLLGEKKETKKIPALLEEYVGMIGHGGAKERQNKTHMFGQSGWGAEDTTIEDKLKECTGSGDVGNGDWKNNNKICVDYTKNYNEGTRTYDIPWHTKFREASEKMDQAKQLKDQILKNRANLLLLKSQAWVAYNREKDDETANLDDMNVSQLFDGSMLRFPSPYLFLTL</sequence>
<keyword evidence="4" id="KW-0336">GPI-anchor</keyword>
<feature type="signal peptide" evidence="9">
    <location>
        <begin position="1"/>
        <end position="18"/>
    </location>
</feature>
<reference evidence="12" key="1">
    <citation type="submission" date="2011-07" db="EMBL/GenBank/DDBJ databases">
        <title>Divergent evolution of antigenic variation in African trypanosomes.</title>
        <authorList>
            <person name="Jackson A.P."/>
            <person name="Berry A."/>
            <person name="Allison H.C."/>
            <person name="Burton P."/>
            <person name="Anderson J."/>
            <person name="Aslett M."/>
            <person name="Brown R."/>
            <person name="Corton N."/>
            <person name="Harris D."/>
            <person name="Hauser H."/>
            <person name="Gamble J."/>
            <person name="Gilderthorp R."/>
            <person name="McQuillan J."/>
            <person name="Quail M.A."/>
            <person name="Sanders M."/>
            <person name="Van Tonder A."/>
            <person name="Ginger M.L."/>
            <person name="Donelson J.E."/>
            <person name="Field M.C."/>
            <person name="Barry J.D."/>
            <person name="Berriman M."/>
            <person name="Hertz-Fowler C."/>
        </authorList>
    </citation>
    <scope>NUCLEOTIDE SEQUENCE [LARGE SCALE GENOMIC DNA]</scope>
    <source>
        <strain evidence="12">IL3000</strain>
    </source>
</reference>
<organism evidence="11 12">
    <name type="scientific">Trypanosoma congolense (strain IL3000)</name>
    <dbReference type="NCBI Taxonomy" id="1068625"/>
    <lineage>
        <taxon>Eukaryota</taxon>
        <taxon>Discoba</taxon>
        <taxon>Euglenozoa</taxon>
        <taxon>Kinetoplastea</taxon>
        <taxon>Metakinetoplastina</taxon>
        <taxon>Trypanosomatida</taxon>
        <taxon>Trypanosomatidae</taxon>
        <taxon>Trypanosoma</taxon>
        <taxon>Nannomonas</taxon>
    </lineage>
</organism>
<evidence type="ECO:0000256" key="4">
    <source>
        <dbReference type="ARBA" id="ARBA00022622"/>
    </source>
</evidence>
<comment type="subcellular location">
    <subcellularLocation>
        <location evidence="2">Cell membrane</location>
        <topology evidence="2">Lipid-anchor</topology>
        <topology evidence="2">GPI-anchor</topology>
    </subcellularLocation>
</comment>
<dbReference type="Pfam" id="PF13206">
    <property type="entry name" value="VSG_B"/>
    <property type="match status" value="1"/>
</dbReference>
<evidence type="ECO:0000256" key="8">
    <source>
        <dbReference type="ARBA" id="ARBA00023288"/>
    </source>
</evidence>
<accession>F9W5S6</accession>
<keyword evidence="12" id="KW-1185">Reference proteome</keyword>
<evidence type="ECO:0000256" key="3">
    <source>
        <dbReference type="ARBA" id="ARBA00022475"/>
    </source>
</evidence>
<comment type="caution">
    <text evidence="11">The sequence shown here is derived from an EMBL/GenBank/DDBJ whole genome shotgun (WGS) entry which is preliminary data.</text>
</comment>